<keyword evidence="5 6" id="KW-0238">DNA-binding</keyword>
<evidence type="ECO:0000256" key="2">
    <source>
        <dbReference type="ARBA" id="ARBA00022723"/>
    </source>
</evidence>
<keyword evidence="2" id="KW-0479">Metal-binding</keyword>
<name>A0A8B7Z5P6_ACAPL</name>
<dbReference type="InterPro" id="IPR027806">
    <property type="entry name" value="HARBI1_dom"/>
</dbReference>
<dbReference type="GO" id="GO:0003677">
    <property type="term" value="F:DNA binding"/>
    <property type="evidence" value="ECO:0007669"/>
    <property type="project" value="UniProtKB-UniRule"/>
</dbReference>
<dbReference type="GO" id="GO:0008270">
    <property type="term" value="F:zinc ion binding"/>
    <property type="evidence" value="ECO:0007669"/>
    <property type="project" value="UniProtKB-KW"/>
</dbReference>
<accession>A0A8B7Z5P6</accession>
<dbReference type="RefSeq" id="XP_022100959.1">
    <property type="nucleotide sequence ID" value="XM_022245267.1"/>
</dbReference>
<dbReference type="PANTHER" id="PTHR23080">
    <property type="entry name" value="THAP DOMAIN PROTEIN"/>
    <property type="match status" value="1"/>
</dbReference>
<evidence type="ECO:0000256" key="1">
    <source>
        <dbReference type="ARBA" id="ARBA00001968"/>
    </source>
</evidence>
<dbReference type="AlphaFoldDB" id="A0A8B7Z5P6"/>
<evidence type="ECO:0000256" key="5">
    <source>
        <dbReference type="ARBA" id="ARBA00023125"/>
    </source>
</evidence>
<gene>
    <name evidence="10" type="primary">LOC110984781</name>
</gene>
<dbReference type="PANTHER" id="PTHR23080:SF143">
    <property type="entry name" value="SI:DKEY-56D12.4"/>
    <property type="match status" value="1"/>
</dbReference>
<dbReference type="KEGG" id="aplc:110984781"/>
<feature type="domain" description="THAP-type" evidence="8">
    <location>
        <begin position="11"/>
        <end position="97"/>
    </location>
</feature>
<evidence type="ECO:0000259" key="8">
    <source>
        <dbReference type="PROSITE" id="PS50950"/>
    </source>
</evidence>
<dbReference type="GeneID" id="110984781"/>
<dbReference type="InterPro" id="IPR027805">
    <property type="entry name" value="Transposase_HTH_dom"/>
</dbReference>
<reference evidence="10" key="1">
    <citation type="submission" date="2025-08" db="UniProtKB">
        <authorList>
            <consortium name="RefSeq"/>
        </authorList>
    </citation>
    <scope>IDENTIFICATION</scope>
</reference>
<keyword evidence="3 6" id="KW-0863">Zinc-finger</keyword>
<evidence type="ECO:0000313" key="9">
    <source>
        <dbReference type="Proteomes" id="UP000694845"/>
    </source>
</evidence>
<keyword evidence="4" id="KW-0862">Zinc</keyword>
<comment type="cofactor">
    <cofactor evidence="1">
        <name>a divalent metal cation</name>
        <dbReference type="ChEBI" id="CHEBI:60240"/>
    </cofactor>
</comment>
<sequence>MGRRQQRPWRHRRICAMTGCSHNALTCPSHSFFGFPPKSEVRRLRLWITLSGRAGRRRHDGSPWTPASSTRICACHFEGGRKCNDPTLKTGADYSEIIAKYKKEGTPLVSVDHNYVSGCRLLRPPARKTYTHRQIQTDIPEESPCKCGRTHTEVLAVYCCKDGTDVGTQMSIRREPCASPESKHQNARHDAPSEMPQSEGISGKDETDGAHSDSIYEMTGIQPNVFFLLLSLLPSRSKGLSLDTCLRIFLMKLRFGLSFSILGEILSVSRSTASRNFQFVLDNLARSTQDWIIWPPSETVRSSLPPCFSEHPNARCIIDCLEFKTERPPTVKGKALMHSDSKGMYACKALVGYSPHGLISFLSKTFAGGTPDSQITVESSFLDLLEPGDIVVVHSGFPAIETLVAGRQATVVRPPYAVPNQQPKEEDLESINSSSLLWDHVERVVGRLRMYDILNVTFPNELLQFVSVIVHMCAVLANLEESCDAVR</sequence>
<dbReference type="Pfam" id="PF05485">
    <property type="entry name" value="THAP"/>
    <property type="match status" value="1"/>
</dbReference>
<dbReference type="Pfam" id="PF13613">
    <property type="entry name" value="HTH_Tnp_4"/>
    <property type="match status" value="1"/>
</dbReference>
<dbReference type="InterPro" id="IPR006612">
    <property type="entry name" value="THAP_Znf"/>
</dbReference>
<dbReference type="Pfam" id="PF13359">
    <property type="entry name" value="DDE_Tnp_4"/>
    <property type="match status" value="1"/>
</dbReference>
<dbReference type="Proteomes" id="UP000694845">
    <property type="component" value="Unplaced"/>
</dbReference>
<evidence type="ECO:0000313" key="10">
    <source>
        <dbReference type="RefSeq" id="XP_022100959.1"/>
    </source>
</evidence>
<feature type="compositionally biased region" description="Basic and acidic residues" evidence="7">
    <location>
        <begin position="175"/>
        <end position="192"/>
    </location>
</feature>
<evidence type="ECO:0000256" key="3">
    <source>
        <dbReference type="ARBA" id="ARBA00022771"/>
    </source>
</evidence>
<proteinExistence type="predicted"/>
<protein>
    <submittedName>
        <fullName evidence="10">Uncharacterized protein LOC110984781</fullName>
    </submittedName>
</protein>
<feature type="region of interest" description="Disordered" evidence="7">
    <location>
        <begin position="175"/>
        <end position="209"/>
    </location>
</feature>
<dbReference type="SUPFAM" id="SSF57716">
    <property type="entry name" value="Glucocorticoid receptor-like (DNA-binding domain)"/>
    <property type="match status" value="1"/>
</dbReference>
<organism evidence="9 10">
    <name type="scientific">Acanthaster planci</name>
    <name type="common">Crown-of-thorns starfish</name>
    <dbReference type="NCBI Taxonomy" id="133434"/>
    <lineage>
        <taxon>Eukaryota</taxon>
        <taxon>Metazoa</taxon>
        <taxon>Echinodermata</taxon>
        <taxon>Eleutherozoa</taxon>
        <taxon>Asterozoa</taxon>
        <taxon>Asteroidea</taxon>
        <taxon>Valvatacea</taxon>
        <taxon>Valvatida</taxon>
        <taxon>Acanthasteridae</taxon>
        <taxon>Acanthaster</taxon>
    </lineage>
</organism>
<dbReference type="OrthoDB" id="6494693at2759"/>
<dbReference type="PROSITE" id="PS50950">
    <property type="entry name" value="ZF_THAP"/>
    <property type="match status" value="1"/>
</dbReference>
<evidence type="ECO:0000256" key="4">
    <source>
        <dbReference type="ARBA" id="ARBA00022833"/>
    </source>
</evidence>
<dbReference type="OMA" id="ACHFEGG"/>
<evidence type="ECO:0000256" key="6">
    <source>
        <dbReference type="PROSITE-ProRule" id="PRU00309"/>
    </source>
</evidence>
<keyword evidence="9" id="KW-1185">Reference proteome</keyword>
<evidence type="ECO:0000256" key="7">
    <source>
        <dbReference type="SAM" id="MobiDB-lite"/>
    </source>
</evidence>